<evidence type="ECO:0000256" key="1">
    <source>
        <dbReference type="SAM" id="MobiDB-lite"/>
    </source>
</evidence>
<gene>
    <name evidence="3" type="ORF">BCUN_0913</name>
</gene>
<reference evidence="3 4" key="1">
    <citation type="submission" date="2014-03" db="EMBL/GenBank/DDBJ databases">
        <title>Genomics of Bifidobacteria.</title>
        <authorList>
            <person name="Ventura M."/>
            <person name="Milani C."/>
            <person name="Lugli G.A."/>
        </authorList>
    </citation>
    <scope>NUCLEOTIDE SEQUENCE [LARGE SCALE GENOMIC DNA]</scope>
    <source>
        <strain evidence="3 4">LMG 10738</strain>
    </source>
</reference>
<feature type="domain" description="Helix-turn-helix" evidence="2">
    <location>
        <begin position="30"/>
        <end position="79"/>
    </location>
</feature>
<sequence>MTEPKKTPESESTAARPKKKPYVPIEHRPLLGVPEAAALTGLTEANIRLAVGRGDLIACYAYTTIMRIRRRDLDDWLESLPEDSA</sequence>
<dbReference type="AlphaFoldDB" id="A0A087AQ87"/>
<organism evidence="3 4">
    <name type="scientific">Bifidobacterium cuniculi</name>
    <dbReference type="NCBI Taxonomy" id="1688"/>
    <lineage>
        <taxon>Bacteria</taxon>
        <taxon>Bacillati</taxon>
        <taxon>Actinomycetota</taxon>
        <taxon>Actinomycetes</taxon>
        <taxon>Bifidobacteriales</taxon>
        <taxon>Bifidobacteriaceae</taxon>
        <taxon>Bifidobacterium</taxon>
    </lineage>
</organism>
<keyword evidence="4" id="KW-1185">Reference proteome</keyword>
<protein>
    <recommendedName>
        <fullName evidence="2">Helix-turn-helix domain-containing protein</fullName>
    </recommendedName>
</protein>
<name>A0A087AQ87_9BIFI</name>
<comment type="caution">
    <text evidence="3">The sequence shown here is derived from an EMBL/GenBank/DDBJ whole genome shotgun (WGS) entry which is preliminary data.</text>
</comment>
<evidence type="ECO:0000313" key="3">
    <source>
        <dbReference type="EMBL" id="KFI60937.1"/>
    </source>
</evidence>
<dbReference type="InterPro" id="IPR041657">
    <property type="entry name" value="HTH_17"/>
</dbReference>
<dbReference type="Pfam" id="PF12728">
    <property type="entry name" value="HTH_17"/>
    <property type="match status" value="1"/>
</dbReference>
<dbReference type="EMBL" id="JGYV01000017">
    <property type="protein sequence ID" value="KFI60937.1"/>
    <property type="molecule type" value="Genomic_DNA"/>
</dbReference>
<evidence type="ECO:0000313" key="4">
    <source>
        <dbReference type="Proteomes" id="UP000029067"/>
    </source>
</evidence>
<evidence type="ECO:0000259" key="2">
    <source>
        <dbReference type="Pfam" id="PF12728"/>
    </source>
</evidence>
<accession>A0A087AQ87</accession>
<dbReference type="eggNOG" id="ENOG5031M8G">
    <property type="taxonomic scope" value="Bacteria"/>
</dbReference>
<dbReference type="Proteomes" id="UP000029067">
    <property type="component" value="Unassembled WGS sequence"/>
</dbReference>
<proteinExistence type="predicted"/>
<feature type="region of interest" description="Disordered" evidence="1">
    <location>
        <begin position="1"/>
        <end position="21"/>
    </location>
</feature>
<dbReference type="RefSeq" id="WP_238552359.1">
    <property type="nucleotide sequence ID" value="NZ_JGYV01000017.1"/>
</dbReference>